<keyword evidence="4" id="KW-1185">Reference proteome</keyword>
<evidence type="ECO:0000313" key="4">
    <source>
        <dbReference type="Proteomes" id="UP000234653"/>
    </source>
</evidence>
<gene>
    <name evidence="3" type="ORF">LA20249_10475</name>
</gene>
<evidence type="ECO:0000259" key="2">
    <source>
        <dbReference type="Pfam" id="PF06750"/>
    </source>
</evidence>
<evidence type="ECO:0000256" key="1">
    <source>
        <dbReference type="SAM" id="Phobius"/>
    </source>
</evidence>
<feature type="transmembrane region" description="Helical" evidence="1">
    <location>
        <begin position="44"/>
        <end position="60"/>
    </location>
</feature>
<dbReference type="GO" id="GO:0004190">
    <property type="term" value="F:aspartic-type endopeptidase activity"/>
    <property type="evidence" value="ECO:0007669"/>
    <property type="project" value="TreeGrafter"/>
</dbReference>
<dbReference type="AlphaFoldDB" id="A0A2K9HRL4"/>
<feature type="transmembrane region" description="Helical" evidence="1">
    <location>
        <begin position="97"/>
        <end position="123"/>
    </location>
</feature>
<feature type="domain" description="Prepilin peptidase A24 N-terminal" evidence="2">
    <location>
        <begin position="11"/>
        <end position="89"/>
    </location>
</feature>
<dbReference type="Proteomes" id="UP000234653">
    <property type="component" value="Chromosome"/>
</dbReference>
<dbReference type="PANTHER" id="PTHR30487">
    <property type="entry name" value="TYPE 4 PREPILIN-LIKE PROTEINS LEADER PEPTIDE-PROCESSING ENZYME"/>
    <property type="match status" value="1"/>
</dbReference>
<dbReference type="STRING" id="1423720.FC67_GL000646"/>
<keyword evidence="1" id="KW-0812">Transmembrane</keyword>
<keyword evidence="1" id="KW-1133">Transmembrane helix</keyword>
<sequence length="227" mass="26406">MELFLQIIVFILGACIISFLKVIAQDYPNINYSRRSMCDYCHRILRWYEIIPIVGYFIVHGKCSSCKKQINFYNPLQEFCGGFLIYLTYHFNNLSYLPLILMLIVLGFADSFYGYIYPIFYWLSLPTIIWHFSKVHLVSALLTYGLLLILNKIYPLGLADIEVIAILMLIFNLTTVLTIVTVACFLCILKFLVNKKRSFRFIPYLTVSTGIIYLIFSFKILAKSFAI</sequence>
<feature type="transmembrane region" description="Helical" evidence="1">
    <location>
        <begin position="166"/>
        <end position="189"/>
    </location>
</feature>
<protein>
    <recommendedName>
        <fullName evidence="2">Prepilin peptidase A24 N-terminal domain-containing protein</fullName>
    </recommendedName>
</protein>
<accession>A0A2K9HRL4</accession>
<evidence type="ECO:0000313" key="3">
    <source>
        <dbReference type="EMBL" id="AUI72582.1"/>
    </source>
</evidence>
<feature type="transmembrane region" description="Helical" evidence="1">
    <location>
        <begin position="7"/>
        <end position="24"/>
    </location>
</feature>
<dbReference type="InterPro" id="IPR050882">
    <property type="entry name" value="Prepilin_peptidase/N-MTase"/>
</dbReference>
<dbReference type="RefSeq" id="WP_057738730.1">
    <property type="nucleotide sequence ID" value="NZ_CP018867.1"/>
</dbReference>
<dbReference type="KEGG" id="lali:LA20249_10475"/>
<dbReference type="PANTHER" id="PTHR30487:SF0">
    <property type="entry name" value="PREPILIN LEADER PEPTIDASE_N-METHYLTRANSFERASE-RELATED"/>
    <property type="match status" value="1"/>
</dbReference>
<feature type="transmembrane region" description="Helical" evidence="1">
    <location>
        <begin position="201"/>
        <end position="222"/>
    </location>
</feature>
<name>A0A2K9HRL4_9LACO</name>
<organism evidence="3 4">
    <name type="scientific">Companilactobacillus alimentarius DSM 20249</name>
    <dbReference type="NCBI Taxonomy" id="1423720"/>
    <lineage>
        <taxon>Bacteria</taxon>
        <taxon>Bacillati</taxon>
        <taxon>Bacillota</taxon>
        <taxon>Bacilli</taxon>
        <taxon>Lactobacillales</taxon>
        <taxon>Lactobacillaceae</taxon>
        <taxon>Companilactobacillus</taxon>
    </lineage>
</organism>
<proteinExistence type="predicted"/>
<dbReference type="Pfam" id="PF06750">
    <property type="entry name" value="A24_N_bact"/>
    <property type="match status" value="1"/>
</dbReference>
<dbReference type="EMBL" id="CP018867">
    <property type="protein sequence ID" value="AUI72582.1"/>
    <property type="molecule type" value="Genomic_DNA"/>
</dbReference>
<dbReference type="GO" id="GO:0005886">
    <property type="term" value="C:plasma membrane"/>
    <property type="evidence" value="ECO:0007669"/>
    <property type="project" value="TreeGrafter"/>
</dbReference>
<feature type="transmembrane region" description="Helical" evidence="1">
    <location>
        <begin position="135"/>
        <end position="154"/>
    </location>
</feature>
<reference evidence="3 4" key="1">
    <citation type="submission" date="2016-12" db="EMBL/GenBank/DDBJ databases">
        <title>The whole genome sequencing and assembly of Lactobacillus alimentarius DSM 20249T strain.</title>
        <authorList>
            <person name="Lee Y.-J."/>
            <person name="Yi H."/>
            <person name="Bahn Y.-S."/>
            <person name="Kim J.F."/>
            <person name="Lee D.-W."/>
        </authorList>
    </citation>
    <scope>NUCLEOTIDE SEQUENCE [LARGE SCALE GENOMIC DNA]</scope>
    <source>
        <strain evidence="3 4">DSM 20249</strain>
    </source>
</reference>
<dbReference type="InterPro" id="IPR010627">
    <property type="entry name" value="Prepilin_pept_A24_N"/>
</dbReference>
<keyword evidence="1" id="KW-0472">Membrane</keyword>
<dbReference type="GO" id="GO:0006465">
    <property type="term" value="P:signal peptide processing"/>
    <property type="evidence" value="ECO:0007669"/>
    <property type="project" value="TreeGrafter"/>
</dbReference>
<dbReference type="OrthoDB" id="9789291at2"/>